<dbReference type="InterPro" id="IPR036770">
    <property type="entry name" value="Ankyrin_rpt-contain_sf"/>
</dbReference>
<dbReference type="Gene3D" id="1.25.40.20">
    <property type="entry name" value="Ankyrin repeat-containing domain"/>
    <property type="match status" value="3"/>
</dbReference>
<dbReference type="SMART" id="SM00248">
    <property type="entry name" value="ANK"/>
    <property type="match status" value="12"/>
</dbReference>
<sequence>MSEMKFRQRPPLVFLIDALDECSDSQAQDVVDILGAWRIAAAGGEVATRICLSSRHYPNILMPRETFEELVVQSMKGHTSDIATFVRGKLPMTDSRIPSLVEKVLRKASGIFLWAVLVVPLLRQAYADGKFEAMQKKLDEVPERLDELFSTILNEENPNKHETVLMLQWVLFAVRPLSPDDLYNAMLAGTGTTNPGFYILRHSQLTLDDIKRRINSCSKGLIEVTDNRSRVQFIHESVSDFLRQNTYQWLRNLDTTLGTNPVGLSHERLMTCCVSFIQEYSAFDVLEEDDRIANYDPDVVRFDHPFAAYAAEHWVNHAEAAETERVSQIKFLKGHIRDGGMERVLLAHRWLCCDEEAAVHNVSCRHDVDLLYIFLRHGHKKIAMSLVEHGADIMPQGRGYDDWDYDSALYISVLHNDPESVKLFLDHGADPDSSHMGSNVFEKALESAESDDNVEVIRLLLDYGADVNAIGSDEESTLSRAIKNFEKPIVMIELLLDPKYDVNAQYEEYNTNALHDAALWCDENIVRRLNKGAEVGAIVGGYGTALQTAAYSQKVKVVKLLLERGANIDAPGGEFGCALQAAALSGHREVRSFLWERSYYANDKDIKHHHTLQTVAVALHSSYEITRLLLDRGGNPNAQGGKYGTALQAAAFSMSKETVKLLLELRVNLNAQGGEFGTALQAAATAPFMWRADDPRDMDVVRLLLEHGANVNAQGGKYGSALQAAISEGREDIAILFLDHGAIINAQADKDDTALTAATKSTRGLRGYDEDYGGKWKAPDITQMFPTSSASICTWKGKYGHALQMAVLRGEIRLVTLLLKHGADVNYRTEQVHPPLILAASKHNTELATLLLDHGADVNGECGPMGNALQWIICLANTSLQMVALVLRGEYGADVHRVCGPFGTALKAAEAFGRHDIALLLRQHGAVM</sequence>
<feature type="repeat" description="ANK" evidence="3">
    <location>
        <begin position="404"/>
        <end position="436"/>
    </location>
</feature>
<gene>
    <name evidence="4" type="ORF">B0T20DRAFT_467193</name>
</gene>
<dbReference type="InterPro" id="IPR002110">
    <property type="entry name" value="Ankyrin_rpt"/>
</dbReference>
<feature type="repeat" description="ANK" evidence="3">
    <location>
        <begin position="544"/>
        <end position="573"/>
    </location>
</feature>
<feature type="repeat" description="ANK" evidence="3">
    <location>
        <begin position="802"/>
        <end position="830"/>
    </location>
</feature>
<evidence type="ECO:0000313" key="4">
    <source>
        <dbReference type="EMBL" id="KAK3402307.1"/>
    </source>
</evidence>
<dbReference type="Pfam" id="PF12796">
    <property type="entry name" value="Ank_2"/>
    <property type="match status" value="3"/>
</dbReference>
<dbReference type="InterPro" id="IPR051165">
    <property type="entry name" value="Multifunctional_ANK_Repeat"/>
</dbReference>
<evidence type="ECO:0000313" key="5">
    <source>
        <dbReference type="Proteomes" id="UP001281003"/>
    </source>
</evidence>
<reference evidence="4" key="2">
    <citation type="submission" date="2023-07" db="EMBL/GenBank/DDBJ databases">
        <authorList>
            <consortium name="Lawrence Berkeley National Laboratory"/>
            <person name="Haridas S."/>
            <person name="Hensen N."/>
            <person name="Bonometti L."/>
            <person name="Westerberg I."/>
            <person name="Brannstrom I.O."/>
            <person name="Guillou S."/>
            <person name="Cros-Aarteil S."/>
            <person name="Calhoun S."/>
            <person name="Kuo A."/>
            <person name="Mondo S."/>
            <person name="Pangilinan J."/>
            <person name="Riley R."/>
            <person name="LaButti K."/>
            <person name="Andreopoulos B."/>
            <person name="Lipzen A."/>
            <person name="Chen C."/>
            <person name="Yanf M."/>
            <person name="Daum C."/>
            <person name="Ng V."/>
            <person name="Clum A."/>
            <person name="Steindorff A."/>
            <person name="Ohm R."/>
            <person name="Martin F."/>
            <person name="Silar P."/>
            <person name="Natvig D."/>
            <person name="Lalanne C."/>
            <person name="Gautier V."/>
            <person name="Ament-velasquez S.L."/>
            <person name="Kruys A."/>
            <person name="Hutchinson M.I."/>
            <person name="Powell A.J."/>
            <person name="Barry K."/>
            <person name="Miller A.N."/>
            <person name="Grigoriev I.V."/>
            <person name="Debuchy R."/>
            <person name="Gladieux P."/>
            <person name="Thoren M.H."/>
            <person name="Johannesson H."/>
        </authorList>
    </citation>
    <scope>NUCLEOTIDE SEQUENCE</scope>
    <source>
        <strain evidence="4">FGSC 1904</strain>
    </source>
</reference>
<protein>
    <submittedName>
        <fullName evidence="4">Ankyrin repeat-containing domain protein</fullName>
    </submittedName>
</protein>
<proteinExistence type="predicted"/>
<feature type="repeat" description="ANK" evidence="3">
    <location>
        <begin position="831"/>
        <end position="859"/>
    </location>
</feature>
<dbReference type="AlphaFoldDB" id="A0AAE0UFK5"/>
<organism evidence="4 5">
    <name type="scientific">Sordaria brevicollis</name>
    <dbReference type="NCBI Taxonomy" id="83679"/>
    <lineage>
        <taxon>Eukaryota</taxon>
        <taxon>Fungi</taxon>
        <taxon>Dikarya</taxon>
        <taxon>Ascomycota</taxon>
        <taxon>Pezizomycotina</taxon>
        <taxon>Sordariomycetes</taxon>
        <taxon>Sordariomycetidae</taxon>
        <taxon>Sordariales</taxon>
        <taxon>Sordariaceae</taxon>
        <taxon>Sordaria</taxon>
    </lineage>
</organism>
<name>A0AAE0UFK5_SORBR</name>
<dbReference type="Proteomes" id="UP001281003">
    <property type="component" value="Unassembled WGS sequence"/>
</dbReference>
<dbReference type="EMBL" id="JAUTDP010000002">
    <property type="protein sequence ID" value="KAK3402307.1"/>
    <property type="molecule type" value="Genomic_DNA"/>
</dbReference>
<dbReference type="PROSITE" id="PS50088">
    <property type="entry name" value="ANK_REPEAT"/>
    <property type="match status" value="5"/>
</dbReference>
<keyword evidence="1" id="KW-0677">Repeat</keyword>
<keyword evidence="5" id="KW-1185">Reference proteome</keyword>
<keyword evidence="2 3" id="KW-0040">ANK repeat</keyword>
<dbReference type="SUPFAM" id="SSF48403">
    <property type="entry name" value="Ankyrin repeat"/>
    <property type="match status" value="2"/>
</dbReference>
<evidence type="ECO:0000256" key="1">
    <source>
        <dbReference type="ARBA" id="ARBA00022737"/>
    </source>
</evidence>
<reference evidence="4" key="1">
    <citation type="journal article" date="2023" name="Mol. Phylogenet. Evol.">
        <title>Genome-scale phylogeny and comparative genomics of the fungal order Sordariales.</title>
        <authorList>
            <person name="Hensen N."/>
            <person name="Bonometti L."/>
            <person name="Westerberg I."/>
            <person name="Brannstrom I.O."/>
            <person name="Guillou S."/>
            <person name="Cros-Aarteil S."/>
            <person name="Calhoun S."/>
            <person name="Haridas S."/>
            <person name="Kuo A."/>
            <person name="Mondo S."/>
            <person name="Pangilinan J."/>
            <person name="Riley R."/>
            <person name="LaButti K."/>
            <person name="Andreopoulos B."/>
            <person name="Lipzen A."/>
            <person name="Chen C."/>
            <person name="Yan M."/>
            <person name="Daum C."/>
            <person name="Ng V."/>
            <person name="Clum A."/>
            <person name="Steindorff A."/>
            <person name="Ohm R.A."/>
            <person name="Martin F."/>
            <person name="Silar P."/>
            <person name="Natvig D.O."/>
            <person name="Lalanne C."/>
            <person name="Gautier V."/>
            <person name="Ament-Velasquez S.L."/>
            <person name="Kruys A."/>
            <person name="Hutchinson M.I."/>
            <person name="Powell A.J."/>
            <person name="Barry K."/>
            <person name="Miller A.N."/>
            <person name="Grigoriev I.V."/>
            <person name="Debuchy R."/>
            <person name="Gladieux P."/>
            <person name="Hiltunen Thoren M."/>
            <person name="Johannesson H."/>
        </authorList>
    </citation>
    <scope>NUCLEOTIDE SEQUENCE</scope>
    <source>
        <strain evidence="4">FGSC 1904</strain>
    </source>
</reference>
<accession>A0AAE0UFK5</accession>
<dbReference type="PANTHER" id="PTHR24123:SF33">
    <property type="entry name" value="PROTEIN HOS4"/>
    <property type="match status" value="1"/>
</dbReference>
<dbReference type="PROSITE" id="PS50297">
    <property type="entry name" value="ANK_REP_REGION"/>
    <property type="match status" value="3"/>
</dbReference>
<dbReference type="PANTHER" id="PTHR24123">
    <property type="entry name" value="ANKYRIN REPEAT-CONTAINING"/>
    <property type="match status" value="1"/>
</dbReference>
<evidence type="ECO:0000256" key="3">
    <source>
        <dbReference type="PROSITE-ProRule" id="PRU00023"/>
    </source>
</evidence>
<evidence type="ECO:0000256" key="2">
    <source>
        <dbReference type="ARBA" id="ARBA00023043"/>
    </source>
</evidence>
<feature type="repeat" description="ANK" evidence="3">
    <location>
        <begin position="444"/>
        <end position="472"/>
    </location>
</feature>
<comment type="caution">
    <text evidence="4">The sequence shown here is derived from an EMBL/GenBank/DDBJ whole genome shotgun (WGS) entry which is preliminary data.</text>
</comment>